<evidence type="ECO:0000313" key="1">
    <source>
        <dbReference type="EMBL" id="ADY51135.1"/>
    </source>
</evidence>
<proteinExistence type="predicted"/>
<reference evidence="1 2" key="1">
    <citation type="journal article" date="2011" name="Stand. Genomic Sci.">
        <title>Complete genome sequence of the gliding, heparinolytic Pedobacter saltans type strain (113).</title>
        <authorList>
            <person name="Liolios K."/>
            <person name="Sikorski J."/>
            <person name="Lu M."/>
            <person name="Nolan M."/>
            <person name="Lapidus A."/>
            <person name="Lucas S."/>
            <person name="Hammon N."/>
            <person name="Deshpande S."/>
            <person name="Cheng J.F."/>
            <person name="Tapia R."/>
            <person name="Han C."/>
            <person name="Goodwin L."/>
            <person name="Pitluck S."/>
            <person name="Huntemann M."/>
            <person name="Ivanova N."/>
            <person name="Pagani I."/>
            <person name="Mavromatis K."/>
            <person name="Ovchinikova G."/>
            <person name="Pati A."/>
            <person name="Chen A."/>
            <person name="Palaniappan K."/>
            <person name="Land M."/>
            <person name="Hauser L."/>
            <person name="Brambilla E.M."/>
            <person name="Kotsyurbenko O."/>
            <person name="Rohde M."/>
            <person name="Tindall B.J."/>
            <person name="Abt B."/>
            <person name="Goker M."/>
            <person name="Detter J.C."/>
            <person name="Woyke T."/>
            <person name="Bristow J."/>
            <person name="Eisen J.A."/>
            <person name="Markowitz V."/>
            <person name="Hugenholtz P."/>
            <person name="Klenk H.P."/>
            <person name="Kyrpides N.C."/>
        </authorList>
    </citation>
    <scope>NUCLEOTIDE SEQUENCE [LARGE SCALE GENOMIC DNA]</scope>
    <source>
        <strain evidence="2">ATCC 51119 / DSM 12145 / JCM 21818 / LMG 10337 / NBRC 100064 / NCIMB 13643</strain>
    </source>
</reference>
<reference evidence="2" key="2">
    <citation type="submission" date="2011-02" db="EMBL/GenBank/DDBJ databases">
        <title>The complete genome of Pedobacter saltans DSM 12145.</title>
        <authorList>
            <consortium name="US DOE Joint Genome Institute (JGI-PGF)"/>
            <person name="Lucas S."/>
            <person name="Copeland A."/>
            <person name="Lapidus A."/>
            <person name="Bruce D."/>
            <person name="Goodwin L."/>
            <person name="Pitluck S."/>
            <person name="Kyrpides N."/>
            <person name="Mavromatis K."/>
            <person name="Pagani I."/>
            <person name="Ivanova N."/>
            <person name="Ovchinnikova G."/>
            <person name="Lu M."/>
            <person name="Detter J.C."/>
            <person name="Han C."/>
            <person name="Land M."/>
            <person name="Hauser L."/>
            <person name="Markowitz V."/>
            <person name="Cheng J.-F."/>
            <person name="Hugenholtz P."/>
            <person name="Woyke T."/>
            <person name="Wu D."/>
            <person name="Tindall B."/>
            <person name="Pomrenke H.G."/>
            <person name="Brambilla E."/>
            <person name="Klenk H.-P."/>
            <person name="Eisen J.A."/>
        </authorList>
    </citation>
    <scope>NUCLEOTIDE SEQUENCE [LARGE SCALE GENOMIC DNA]</scope>
    <source>
        <strain evidence="2">ATCC 51119 / DSM 12145 / JCM 21818 / LMG 10337 / NBRC 100064 / NCIMB 13643</strain>
    </source>
</reference>
<dbReference type="EMBL" id="CP002545">
    <property type="protein sequence ID" value="ADY51135.1"/>
    <property type="molecule type" value="Genomic_DNA"/>
</dbReference>
<dbReference type="Proteomes" id="UP000000310">
    <property type="component" value="Chromosome"/>
</dbReference>
<organism evidence="1 2">
    <name type="scientific">Pseudopedobacter saltans (strain ATCC 51119 / DSM 12145 / JCM 21818 / CCUG 39354 / LMG 10337 / NBRC 100064 / NCIMB 13643)</name>
    <name type="common">Pedobacter saltans</name>
    <dbReference type="NCBI Taxonomy" id="762903"/>
    <lineage>
        <taxon>Bacteria</taxon>
        <taxon>Pseudomonadati</taxon>
        <taxon>Bacteroidota</taxon>
        <taxon>Sphingobacteriia</taxon>
        <taxon>Sphingobacteriales</taxon>
        <taxon>Sphingobacteriaceae</taxon>
        <taxon>Pseudopedobacter</taxon>
    </lineage>
</organism>
<gene>
    <name evidence="1" type="ordered locus">Pedsa_0556</name>
</gene>
<dbReference type="HOGENOM" id="CLU_1863491_0_0_10"/>
<keyword evidence="2" id="KW-1185">Reference proteome</keyword>
<dbReference type="RefSeq" id="WP_013631638.1">
    <property type="nucleotide sequence ID" value="NC_015177.1"/>
</dbReference>
<sequence length="137" mass="15721">MSLKNRLKARRESGKKEAVSTEITAAQFLGLEEGKTGYSNLLEYSKYLESLRDTEADELEEFFEKIKEGHRMANSTVRRVDKSGRPYIYCSFILPNANPGYKVIVEAGMLEFIKHYQLGKIKINFTISELAEIVFNE</sequence>
<dbReference type="AlphaFoldDB" id="F0S7B0"/>
<dbReference type="STRING" id="762903.Pedsa_0556"/>
<dbReference type="KEGG" id="psn:Pedsa_0556"/>
<accession>F0S7B0</accession>
<protein>
    <submittedName>
        <fullName evidence="1">Uncharacterized protein</fullName>
    </submittedName>
</protein>
<evidence type="ECO:0000313" key="2">
    <source>
        <dbReference type="Proteomes" id="UP000000310"/>
    </source>
</evidence>
<name>F0S7B0_PSESL</name>
<dbReference type="OrthoDB" id="9898923at2"/>